<dbReference type="EMBL" id="CP017147">
    <property type="protein sequence ID" value="AOO79743.1"/>
    <property type="molecule type" value="Genomic_DNA"/>
</dbReference>
<proteinExistence type="predicted"/>
<organism evidence="1 2">
    <name type="scientific">Bosea vaviloviae</name>
    <dbReference type="NCBI Taxonomy" id="1526658"/>
    <lineage>
        <taxon>Bacteria</taxon>
        <taxon>Pseudomonadati</taxon>
        <taxon>Pseudomonadota</taxon>
        <taxon>Alphaproteobacteria</taxon>
        <taxon>Hyphomicrobiales</taxon>
        <taxon>Boseaceae</taxon>
        <taxon>Bosea</taxon>
    </lineage>
</organism>
<dbReference type="KEGG" id="bvv:BHK69_03925"/>
<reference evidence="1 2" key="1">
    <citation type="journal article" date="2015" name="Antonie Van Leeuwenhoek">
        <title>Bosea vaviloviae sp. nov., a new species of slow-growing rhizobia isolated from nodules of the relict species Vavilovia formosa (Stev.) Fed.</title>
        <authorList>
            <person name="Safronova V.I."/>
            <person name="Kuznetsova I.G."/>
            <person name="Sazanova A.L."/>
            <person name="Kimeklis A.K."/>
            <person name="Belimov A.A."/>
            <person name="Andronov E.E."/>
            <person name="Pinaev A.G."/>
            <person name="Chizhevskaya E.P."/>
            <person name="Pukhaev A.R."/>
            <person name="Popov K.P."/>
            <person name="Willems A."/>
            <person name="Tikhonovich I.A."/>
        </authorList>
    </citation>
    <scope>NUCLEOTIDE SEQUENCE [LARGE SCALE GENOMIC DNA]</scope>
    <source>
        <strain evidence="1 2">Vaf18</strain>
    </source>
</reference>
<keyword evidence="2" id="KW-1185">Reference proteome</keyword>
<evidence type="ECO:0000313" key="2">
    <source>
        <dbReference type="Proteomes" id="UP000094969"/>
    </source>
</evidence>
<dbReference type="OrthoDB" id="5449792at2"/>
<name>A0A1D7TX95_9HYPH</name>
<evidence type="ECO:0000313" key="1">
    <source>
        <dbReference type="EMBL" id="AOO79743.1"/>
    </source>
</evidence>
<dbReference type="STRING" id="1526658.BHK69_03925"/>
<evidence type="ECO:0008006" key="3">
    <source>
        <dbReference type="Google" id="ProtNLM"/>
    </source>
</evidence>
<dbReference type="AlphaFoldDB" id="A0A1D7TX95"/>
<accession>A0A1D7TX95</accession>
<sequence length="261" mass="28991">MLAELALRLITPAGRMTRRLGLVSESTALWARGFRHRKAWAAHHGRCRAVVADVVAALPSRRCVVVLGSGLVRDVPLDLLCEGFQRVLLVDAVHLPSVRLRMAFRRKVTLLTRDLSGVMGWLAGQSEGRIDPLADLLADVGIDLVISANLLSQLAWPVEDWLEENPERTAAFPVDLPARCIAWHLDDLARFQGRVVLLSDVEMVERDRAGTVIERLDLMRGVALPKPDESWDWPVSPFGEIGRDREAVHRVGAWRNFGGPA</sequence>
<dbReference type="RefSeq" id="WP_069688965.1">
    <property type="nucleotide sequence ID" value="NZ_CP017147.1"/>
</dbReference>
<dbReference type="Proteomes" id="UP000094969">
    <property type="component" value="Chromosome"/>
</dbReference>
<gene>
    <name evidence="1" type="ORF">BHK69_03925</name>
</gene>
<protein>
    <recommendedName>
        <fullName evidence="3">Class I SAM-dependent methyltransferase</fullName>
    </recommendedName>
</protein>